<sequence length="48" mass="5478">MDSKLLEYYNRELAYLREMARSSPSSTRRSPGVWACAASTWRIPILSG</sequence>
<evidence type="ECO:0000313" key="1">
    <source>
        <dbReference type="EMBL" id="VTP64380.1"/>
    </source>
</evidence>
<accession>A0A4U9HJV0</accession>
<evidence type="ECO:0000313" key="2">
    <source>
        <dbReference type="Proteomes" id="UP000307968"/>
    </source>
</evidence>
<dbReference type="Proteomes" id="UP000307968">
    <property type="component" value="Chromosome"/>
</dbReference>
<reference evidence="1 2" key="1">
    <citation type="submission" date="2019-05" db="EMBL/GenBank/DDBJ databases">
        <authorList>
            <consortium name="Pathogen Informatics"/>
        </authorList>
    </citation>
    <scope>NUCLEOTIDE SEQUENCE [LARGE SCALE GENOMIC DNA]</scope>
    <source>
        <strain evidence="1 2">NCTC12971</strain>
    </source>
</reference>
<name>A0A4U9HJV0_SERRU</name>
<organism evidence="1 2">
    <name type="scientific">Serratia rubidaea</name>
    <name type="common">Serratia marinorubra</name>
    <dbReference type="NCBI Taxonomy" id="61652"/>
    <lineage>
        <taxon>Bacteria</taxon>
        <taxon>Pseudomonadati</taxon>
        <taxon>Pseudomonadota</taxon>
        <taxon>Gammaproteobacteria</taxon>
        <taxon>Enterobacterales</taxon>
        <taxon>Yersiniaceae</taxon>
        <taxon>Serratia</taxon>
    </lineage>
</organism>
<dbReference type="EMBL" id="LR590463">
    <property type="protein sequence ID" value="VTP64380.1"/>
    <property type="molecule type" value="Genomic_DNA"/>
</dbReference>
<protein>
    <submittedName>
        <fullName evidence="1">Uncharacterized protein</fullName>
    </submittedName>
</protein>
<gene>
    <name evidence="1" type="ORF">NCTC12971_03529</name>
</gene>
<dbReference type="AlphaFoldDB" id="A0A4U9HJV0"/>
<proteinExistence type="predicted"/>